<evidence type="ECO:0000313" key="6">
    <source>
        <dbReference type="Proteomes" id="UP000738349"/>
    </source>
</evidence>
<name>A0A9P9F709_9HYPO</name>
<sequence length="313" mass="35177">MVTIAVAGGTRGIGRAIAEAVDRHDNYEVKILSRSPNLELQTKTGIEVIVVDYGNIQALTEVLEVNKVDTVISTLFVTFDGTPQVNLVRASEASKYTRRFIPSIWGIPYSKEQVIERQMDIGKSKLEAVEELEKSTLEYTLFYVGYFLDFWGYPRVKSYQRQNIIAVDIENNTAAIPGKGDTPVVFTHTLDVAEFVVAALGLPKWDRESYVIGDAVTWNEFLAIAEEVKGQKFTVTHDDLNLLLSGKITELPSHPSLYTQMPKEAIQSLFATFGVWFEKGMFNLQPNDTLNKVFPYIKARTVREVLTAGWKDV</sequence>
<dbReference type="Gene3D" id="3.40.50.720">
    <property type="entry name" value="NAD(P)-binding Rossmann-like Domain"/>
    <property type="match status" value="1"/>
</dbReference>
<keyword evidence="3" id="KW-0560">Oxidoreductase</keyword>
<evidence type="ECO:0000313" key="5">
    <source>
        <dbReference type="EMBL" id="KAH7153443.1"/>
    </source>
</evidence>
<dbReference type="InterPro" id="IPR008030">
    <property type="entry name" value="NmrA-like"/>
</dbReference>
<dbReference type="Gene3D" id="3.90.25.10">
    <property type="entry name" value="UDP-galactose 4-epimerase, domain 1"/>
    <property type="match status" value="1"/>
</dbReference>
<organism evidence="5 6">
    <name type="scientific">Dactylonectria macrodidyma</name>
    <dbReference type="NCBI Taxonomy" id="307937"/>
    <lineage>
        <taxon>Eukaryota</taxon>
        <taxon>Fungi</taxon>
        <taxon>Dikarya</taxon>
        <taxon>Ascomycota</taxon>
        <taxon>Pezizomycotina</taxon>
        <taxon>Sordariomycetes</taxon>
        <taxon>Hypocreomycetidae</taxon>
        <taxon>Hypocreales</taxon>
        <taxon>Nectriaceae</taxon>
        <taxon>Dactylonectria</taxon>
    </lineage>
</organism>
<keyword evidence="6" id="KW-1185">Reference proteome</keyword>
<accession>A0A9P9F709</accession>
<dbReference type="SUPFAM" id="SSF51735">
    <property type="entry name" value="NAD(P)-binding Rossmann-fold domains"/>
    <property type="match status" value="1"/>
</dbReference>
<dbReference type="InterPro" id="IPR036291">
    <property type="entry name" value="NAD(P)-bd_dom_sf"/>
</dbReference>
<dbReference type="InterPro" id="IPR051609">
    <property type="entry name" value="NmrA/Isoflavone_reductase-like"/>
</dbReference>
<evidence type="ECO:0000256" key="3">
    <source>
        <dbReference type="ARBA" id="ARBA00023002"/>
    </source>
</evidence>
<reference evidence="5" key="1">
    <citation type="journal article" date="2021" name="Nat. Commun.">
        <title>Genetic determinants of endophytism in the Arabidopsis root mycobiome.</title>
        <authorList>
            <person name="Mesny F."/>
            <person name="Miyauchi S."/>
            <person name="Thiergart T."/>
            <person name="Pickel B."/>
            <person name="Atanasova L."/>
            <person name="Karlsson M."/>
            <person name="Huettel B."/>
            <person name="Barry K.W."/>
            <person name="Haridas S."/>
            <person name="Chen C."/>
            <person name="Bauer D."/>
            <person name="Andreopoulos W."/>
            <person name="Pangilinan J."/>
            <person name="LaButti K."/>
            <person name="Riley R."/>
            <person name="Lipzen A."/>
            <person name="Clum A."/>
            <person name="Drula E."/>
            <person name="Henrissat B."/>
            <person name="Kohler A."/>
            <person name="Grigoriev I.V."/>
            <person name="Martin F.M."/>
            <person name="Hacquard S."/>
        </authorList>
    </citation>
    <scope>NUCLEOTIDE SEQUENCE</scope>
    <source>
        <strain evidence="5">MPI-CAGE-AT-0147</strain>
    </source>
</reference>
<dbReference type="OrthoDB" id="419598at2759"/>
<dbReference type="PANTHER" id="PTHR47706">
    <property type="entry name" value="NMRA-LIKE FAMILY PROTEIN"/>
    <property type="match status" value="1"/>
</dbReference>
<dbReference type="Proteomes" id="UP000738349">
    <property type="component" value="Unassembled WGS sequence"/>
</dbReference>
<dbReference type="AlphaFoldDB" id="A0A9P9F709"/>
<dbReference type="GO" id="GO:0016491">
    <property type="term" value="F:oxidoreductase activity"/>
    <property type="evidence" value="ECO:0007669"/>
    <property type="project" value="UniProtKB-KW"/>
</dbReference>
<comment type="caution">
    <text evidence="5">The sequence shown here is derived from an EMBL/GenBank/DDBJ whole genome shotgun (WGS) entry which is preliminary data.</text>
</comment>
<protein>
    <recommendedName>
        <fullName evidence="4">NmrA-like domain-containing protein</fullName>
    </recommendedName>
</protein>
<evidence type="ECO:0000256" key="1">
    <source>
        <dbReference type="ARBA" id="ARBA00005725"/>
    </source>
</evidence>
<dbReference type="EMBL" id="JAGMUV010000006">
    <property type="protein sequence ID" value="KAH7153443.1"/>
    <property type="molecule type" value="Genomic_DNA"/>
</dbReference>
<dbReference type="PANTHER" id="PTHR47706:SF4">
    <property type="entry name" value="NMRA-LIKE DOMAIN-CONTAINING PROTEIN"/>
    <property type="match status" value="1"/>
</dbReference>
<keyword evidence="2" id="KW-0521">NADP</keyword>
<evidence type="ECO:0000259" key="4">
    <source>
        <dbReference type="Pfam" id="PF05368"/>
    </source>
</evidence>
<comment type="similarity">
    <text evidence="1">Belongs to the NmrA-type oxidoreductase family. Isoflavone reductase subfamily.</text>
</comment>
<evidence type="ECO:0000256" key="2">
    <source>
        <dbReference type="ARBA" id="ARBA00022857"/>
    </source>
</evidence>
<proteinExistence type="inferred from homology"/>
<feature type="domain" description="NmrA-like" evidence="4">
    <location>
        <begin position="3"/>
        <end position="285"/>
    </location>
</feature>
<gene>
    <name evidence="5" type="ORF">EDB81DRAFT_455426</name>
</gene>
<dbReference type="Pfam" id="PF05368">
    <property type="entry name" value="NmrA"/>
    <property type="match status" value="1"/>
</dbReference>